<evidence type="ECO:0000313" key="1">
    <source>
        <dbReference type="EMBL" id="AOW05046.1"/>
    </source>
</evidence>
<sequence>MTRVYTELSINASADTISKILYQFQNYPKWNTFIKEIESELNDYSANPERLVGHDMEVVYTRYNGKKHAPIEVHVLHADKSKLQWEGHFYSNVVMKGIHTMEIEVVNDQKCIFKNYEDYSGVAAYGLEWTTFYDDKVHDYARMNMELKKVAESGGAKL</sequence>
<dbReference type="AlphaFoldDB" id="A0A1H6PSX6"/>
<gene>
    <name evidence="2" type="ORF">B0I71DRAFT_128535</name>
    <name evidence="1" type="ORF">YALI1_E07920g</name>
</gene>
<evidence type="ECO:0000313" key="3">
    <source>
        <dbReference type="Proteomes" id="UP000182444"/>
    </source>
</evidence>
<dbReference type="Gene3D" id="3.30.530.20">
    <property type="match status" value="1"/>
</dbReference>
<dbReference type="SUPFAM" id="SSF55961">
    <property type="entry name" value="Bet v1-like"/>
    <property type="match status" value="1"/>
</dbReference>
<dbReference type="RefSeq" id="XP_503633.1">
    <property type="nucleotide sequence ID" value="XM_503633.1"/>
</dbReference>
<reference evidence="1 3" key="1">
    <citation type="journal article" date="2016" name="PLoS ONE">
        <title>Sequence Assembly of Yarrowia lipolytica Strain W29/CLIB89 Shows Transposable Element Diversity.</title>
        <authorList>
            <person name="Magnan C."/>
            <person name="Yu J."/>
            <person name="Chang I."/>
            <person name="Jahn E."/>
            <person name="Kanomata Y."/>
            <person name="Wu J."/>
            <person name="Zeller M."/>
            <person name="Oakes M."/>
            <person name="Baldi P."/>
            <person name="Sandmeyer S."/>
        </authorList>
    </citation>
    <scope>NUCLEOTIDE SEQUENCE [LARGE SCALE GENOMIC DNA]</scope>
    <source>
        <strain evidence="1">CLIB89</strain>
        <strain evidence="3">CLIB89(W29)</strain>
    </source>
</reference>
<dbReference type="VEuPathDB" id="FungiDB:YALI0_E06589g"/>
<dbReference type="CDD" id="cd07822">
    <property type="entry name" value="SRPBCC_4"/>
    <property type="match status" value="1"/>
</dbReference>
<dbReference type="OrthoDB" id="509124at2759"/>
<evidence type="ECO:0000313" key="4">
    <source>
        <dbReference type="Proteomes" id="UP000256601"/>
    </source>
</evidence>
<reference evidence="2 4" key="2">
    <citation type="submission" date="2018-07" db="EMBL/GenBank/DDBJ databases">
        <title>Draft Genome Assemblies for Five Robust Yarrowia lipolytica Strains Exhibiting High Lipid Production and Pentose Sugar Utilization and Sugar Alcohol Secretion from Undetoxified Lignocellulosic Biomass Hydrolysates.</title>
        <authorList>
            <consortium name="DOE Joint Genome Institute"/>
            <person name="Walker C."/>
            <person name="Ryu S."/>
            <person name="Na H."/>
            <person name="Zane M."/>
            <person name="LaButti K."/>
            <person name="Lipzen A."/>
            <person name="Haridas S."/>
            <person name="Barry K."/>
            <person name="Grigoriev I.V."/>
            <person name="Quarterman J."/>
            <person name="Slininger P."/>
            <person name="Dien B."/>
            <person name="Trinh C.T."/>
        </authorList>
    </citation>
    <scope>NUCLEOTIDE SEQUENCE [LARGE SCALE GENOMIC DNA]</scope>
    <source>
        <strain evidence="2 4">YB392</strain>
    </source>
</reference>
<evidence type="ECO:0000313" key="2">
    <source>
        <dbReference type="EMBL" id="RDW27810.1"/>
    </source>
</evidence>
<protein>
    <submittedName>
        <fullName evidence="1">Uncharacterized protein</fullName>
    </submittedName>
</protein>
<dbReference type="PANTHER" id="PTHR36166">
    <property type="entry name" value="CHROMOSOME 9, WHOLE GENOME SHOTGUN SEQUENCE"/>
    <property type="match status" value="1"/>
</dbReference>
<dbReference type="Proteomes" id="UP000256601">
    <property type="component" value="Unassembled WGS sequence"/>
</dbReference>
<dbReference type="VEuPathDB" id="FungiDB:YALI1_E07920g"/>
<accession>A0A1H6PSX6</accession>
<organism evidence="1 3">
    <name type="scientific">Yarrowia lipolytica</name>
    <name type="common">Candida lipolytica</name>
    <dbReference type="NCBI Taxonomy" id="4952"/>
    <lineage>
        <taxon>Eukaryota</taxon>
        <taxon>Fungi</taxon>
        <taxon>Dikarya</taxon>
        <taxon>Ascomycota</taxon>
        <taxon>Saccharomycotina</taxon>
        <taxon>Dipodascomycetes</taxon>
        <taxon>Dipodascales</taxon>
        <taxon>Dipodascales incertae sedis</taxon>
        <taxon>Yarrowia</taxon>
    </lineage>
</organism>
<dbReference type="PANTHER" id="PTHR36166:SF1">
    <property type="entry name" value="SRPBCC DOMAIN-CONTAINING PROTEIN"/>
    <property type="match status" value="1"/>
</dbReference>
<dbReference type="InterPro" id="IPR023393">
    <property type="entry name" value="START-like_dom_sf"/>
</dbReference>
<name>A0A1H6PSX6_YARLL</name>
<dbReference type="Proteomes" id="UP000182444">
    <property type="component" value="Chromosome 1E"/>
</dbReference>
<proteinExistence type="predicted"/>
<dbReference type="EMBL" id="KZ857328">
    <property type="protein sequence ID" value="RDW27810.1"/>
    <property type="molecule type" value="Genomic_DNA"/>
</dbReference>
<dbReference type="GeneID" id="2912401"/>
<dbReference type="KEGG" id="yli:2912401"/>
<dbReference type="EMBL" id="CP017557">
    <property type="protein sequence ID" value="AOW05046.1"/>
    <property type="molecule type" value="Genomic_DNA"/>
</dbReference>